<dbReference type="InterPro" id="IPR017927">
    <property type="entry name" value="FAD-bd_FR_type"/>
</dbReference>
<dbReference type="Gene3D" id="2.40.30.10">
    <property type="entry name" value="Translation factors"/>
    <property type="match status" value="1"/>
</dbReference>
<dbReference type="EMBL" id="JAYJJR010000005">
    <property type="protein sequence ID" value="MEB3021473.1"/>
    <property type="molecule type" value="Genomic_DNA"/>
</dbReference>
<sequence length="245" mass="27125">MIGEFTVDVYKSELVRRELIAEGTMAFYFVKPDGYEYLPGQSCQLTLIDPPPKDDAKGSTREFTIASAPHEDHLVIAMRLRNSAFKDLLKDAPPGTTVTISEADGDLILHRDVSRPAVLIAGGIGVTPFLSIVRHAARHALQHPLYLFYSNWRPELAAFLPELEALQQANPNFRLIATMTEPDSRSWSGQSGVIDADLLRRHLPDLTSPVYYVAGPPPMALAMLELLEDLGVDDADIKSAEFYGY</sequence>
<evidence type="ECO:0000259" key="2">
    <source>
        <dbReference type="PROSITE" id="PS51384"/>
    </source>
</evidence>
<comment type="cofactor">
    <cofactor evidence="1">
        <name>FAD</name>
        <dbReference type="ChEBI" id="CHEBI:57692"/>
    </cofactor>
</comment>
<dbReference type="Proteomes" id="UP001299596">
    <property type="component" value="Unassembled WGS sequence"/>
</dbReference>
<dbReference type="RefSeq" id="WP_225406163.1">
    <property type="nucleotide sequence ID" value="NZ_JAYJJR010000005.1"/>
</dbReference>
<dbReference type="Gene3D" id="3.40.50.80">
    <property type="entry name" value="Nucleotide-binding domain of ferredoxin-NADP reductase (FNR) module"/>
    <property type="match status" value="1"/>
</dbReference>
<dbReference type="Pfam" id="PF00175">
    <property type="entry name" value="NAD_binding_1"/>
    <property type="match status" value="1"/>
</dbReference>
<dbReference type="InterPro" id="IPR039261">
    <property type="entry name" value="FNR_nucleotide-bd"/>
</dbReference>
<accession>A0ABU5XGQ0</accession>
<gene>
    <name evidence="3" type="ORF">K6T79_10485</name>
</gene>
<feature type="domain" description="FAD-binding FR-type" evidence="2">
    <location>
        <begin position="7"/>
        <end position="110"/>
    </location>
</feature>
<evidence type="ECO:0000256" key="1">
    <source>
        <dbReference type="ARBA" id="ARBA00001974"/>
    </source>
</evidence>
<dbReference type="PRINTS" id="PR00409">
    <property type="entry name" value="PHDIOXRDTASE"/>
</dbReference>
<dbReference type="InterPro" id="IPR050415">
    <property type="entry name" value="MRET"/>
</dbReference>
<dbReference type="PROSITE" id="PS51384">
    <property type="entry name" value="FAD_FR"/>
    <property type="match status" value="1"/>
</dbReference>
<protein>
    <submittedName>
        <fullName evidence="3">FAD-dependent oxidoreductase</fullName>
    </submittedName>
</protein>
<dbReference type="PANTHER" id="PTHR47354">
    <property type="entry name" value="NADH OXIDOREDUCTASE HCR"/>
    <property type="match status" value="1"/>
</dbReference>
<comment type="caution">
    <text evidence="3">The sequence shown here is derived from an EMBL/GenBank/DDBJ whole genome shotgun (WGS) entry which is preliminary data.</text>
</comment>
<dbReference type="InterPro" id="IPR001433">
    <property type="entry name" value="OxRdtase_FAD/NAD-bd"/>
</dbReference>
<keyword evidence="4" id="KW-1185">Reference proteome</keyword>
<name>A0ABU5XGQ0_9MYCO</name>
<evidence type="ECO:0000313" key="4">
    <source>
        <dbReference type="Proteomes" id="UP001299596"/>
    </source>
</evidence>
<evidence type="ECO:0000313" key="3">
    <source>
        <dbReference type="EMBL" id="MEB3021473.1"/>
    </source>
</evidence>
<dbReference type="CDD" id="cd00322">
    <property type="entry name" value="FNR_like"/>
    <property type="match status" value="1"/>
</dbReference>
<dbReference type="InterPro" id="IPR017938">
    <property type="entry name" value="Riboflavin_synthase-like_b-brl"/>
</dbReference>
<dbReference type="PANTHER" id="PTHR47354:SF5">
    <property type="entry name" value="PROTEIN RFBI"/>
    <property type="match status" value="1"/>
</dbReference>
<organism evidence="3 4">
    <name type="scientific">[Mycobacterium] crassicus</name>
    <dbReference type="NCBI Taxonomy" id="2872309"/>
    <lineage>
        <taxon>Bacteria</taxon>
        <taxon>Bacillati</taxon>
        <taxon>Actinomycetota</taxon>
        <taxon>Actinomycetes</taxon>
        <taxon>Mycobacteriales</taxon>
        <taxon>Mycobacteriaceae</taxon>
        <taxon>Mycolicibacter</taxon>
    </lineage>
</organism>
<reference evidence="3 4" key="1">
    <citation type="submission" date="2023-12" db="EMBL/GenBank/DDBJ databases">
        <title>Description of new species of Mycobacterium terrae complex isolated from sewage at the Sao Paulo Zoological Park Foundation in Brazil.</title>
        <authorList>
            <person name="Romagnoli C.L."/>
            <person name="Conceicao E.C."/>
            <person name="Machado E."/>
            <person name="Barreto L.B.P.F."/>
            <person name="Sharma A."/>
            <person name="Silva N.M."/>
            <person name="Marques L.E."/>
            <person name="Juliana M.A."/>
            <person name="Lourenco M.C.S."/>
            <person name="Digiampietri L.A."/>
            <person name="Suffys P.N."/>
            <person name="Viana-Niero C."/>
        </authorList>
    </citation>
    <scope>NUCLEOTIDE SEQUENCE [LARGE SCALE GENOMIC DNA]</scope>
    <source>
        <strain evidence="3 4">MYC098</strain>
    </source>
</reference>
<dbReference type="SUPFAM" id="SSF63380">
    <property type="entry name" value="Riboflavin synthase domain-like"/>
    <property type="match status" value="1"/>
</dbReference>
<proteinExistence type="predicted"/>
<dbReference type="SUPFAM" id="SSF52343">
    <property type="entry name" value="Ferredoxin reductase-like, C-terminal NADP-linked domain"/>
    <property type="match status" value="1"/>
</dbReference>